<dbReference type="Proteomes" id="UP000013827">
    <property type="component" value="Unassembled WGS sequence"/>
</dbReference>
<evidence type="ECO:0000313" key="3">
    <source>
        <dbReference type="Proteomes" id="UP000013827"/>
    </source>
</evidence>
<dbReference type="GeneID" id="17274146"/>
<feature type="region of interest" description="Disordered" evidence="1">
    <location>
        <begin position="263"/>
        <end position="282"/>
    </location>
</feature>
<sequence length="464" mass="49118">MGPAGLLVAVAATVKPSAHAQCAACARVTSLLGDLLNRTKESLEVSRRVHEEAATKIQKAQTKRWLKNEYHVALRAAIEEEMDMVCKRDELVATRALSLACAELIDRQVDELPRAILDADAGFCAKAVPGCDSETMEASARAFTSSLRSEAPPAAGENATADGLVARLVGSTINRWVHAAGASGHALVMLHEGPRSAPADGAADPVAALFYRLAAAANGSAAARPLLRYGQLDVAANDPPVDTPPPPSGAGSRLVLWRRQAGTAAPPVALPEPGEDGLGGRSDEEVRTRLLQWLSSTLNTHEGGALRGALQLSLVRERREAKESGSAGSTEVAEAKGGKGKGKGKEKPPPRRKAKASETRPPAAVARAQECELCGLVFERMEMTLSSTRAELALSKDAAERRQAQIDGVQKAQTRRWLKLEYAQNLAAALEDMVDGMCNGVGLKNAACKPEPTGEPQRWLGFSF</sequence>
<keyword evidence="3" id="KW-1185">Reference proteome</keyword>
<dbReference type="EnsemblProtists" id="EOD28600">
    <property type="protein sequence ID" value="EOD28600"/>
    <property type="gene ID" value="EMIHUDRAFT_450040"/>
</dbReference>
<evidence type="ECO:0008006" key="4">
    <source>
        <dbReference type="Google" id="ProtNLM"/>
    </source>
</evidence>
<feature type="region of interest" description="Disordered" evidence="1">
    <location>
        <begin position="320"/>
        <end position="364"/>
    </location>
</feature>
<evidence type="ECO:0000313" key="2">
    <source>
        <dbReference type="EnsemblProtists" id="EOD28600"/>
    </source>
</evidence>
<evidence type="ECO:0000256" key="1">
    <source>
        <dbReference type="SAM" id="MobiDB-lite"/>
    </source>
</evidence>
<proteinExistence type="predicted"/>
<reference evidence="2" key="2">
    <citation type="submission" date="2024-10" db="UniProtKB">
        <authorList>
            <consortium name="EnsemblProtists"/>
        </authorList>
    </citation>
    <scope>IDENTIFICATION</scope>
</reference>
<accession>A0A0D3JYL5</accession>
<organism evidence="2 3">
    <name type="scientific">Emiliania huxleyi (strain CCMP1516)</name>
    <dbReference type="NCBI Taxonomy" id="280463"/>
    <lineage>
        <taxon>Eukaryota</taxon>
        <taxon>Haptista</taxon>
        <taxon>Haptophyta</taxon>
        <taxon>Prymnesiophyceae</taxon>
        <taxon>Isochrysidales</taxon>
        <taxon>Noelaerhabdaceae</taxon>
        <taxon>Emiliania</taxon>
    </lineage>
</organism>
<protein>
    <recommendedName>
        <fullName evidence="4">DUF3456 domain-containing protein</fullName>
    </recommendedName>
</protein>
<dbReference type="KEGG" id="ehx:EMIHUDRAFT_450040"/>
<name>A0A0D3JYL5_EMIH1</name>
<feature type="compositionally biased region" description="Basic and acidic residues" evidence="1">
    <location>
        <begin position="333"/>
        <end position="349"/>
    </location>
</feature>
<dbReference type="PaxDb" id="2903-EOD28600"/>
<dbReference type="HOGENOM" id="CLU_589802_0_0_1"/>
<dbReference type="AlphaFoldDB" id="A0A0D3JYL5"/>
<dbReference type="RefSeq" id="XP_005781029.1">
    <property type="nucleotide sequence ID" value="XM_005780972.1"/>
</dbReference>
<reference evidence="3" key="1">
    <citation type="journal article" date="2013" name="Nature">
        <title>Pan genome of the phytoplankton Emiliania underpins its global distribution.</title>
        <authorList>
            <person name="Read B.A."/>
            <person name="Kegel J."/>
            <person name="Klute M.J."/>
            <person name="Kuo A."/>
            <person name="Lefebvre S.C."/>
            <person name="Maumus F."/>
            <person name="Mayer C."/>
            <person name="Miller J."/>
            <person name="Monier A."/>
            <person name="Salamov A."/>
            <person name="Young J."/>
            <person name="Aguilar M."/>
            <person name="Claverie J.M."/>
            <person name="Frickenhaus S."/>
            <person name="Gonzalez K."/>
            <person name="Herman E.K."/>
            <person name="Lin Y.C."/>
            <person name="Napier J."/>
            <person name="Ogata H."/>
            <person name="Sarno A.F."/>
            <person name="Shmutz J."/>
            <person name="Schroeder D."/>
            <person name="de Vargas C."/>
            <person name="Verret F."/>
            <person name="von Dassow P."/>
            <person name="Valentin K."/>
            <person name="Van de Peer Y."/>
            <person name="Wheeler G."/>
            <person name="Dacks J.B."/>
            <person name="Delwiche C.F."/>
            <person name="Dyhrman S.T."/>
            <person name="Glockner G."/>
            <person name="John U."/>
            <person name="Richards T."/>
            <person name="Worden A.Z."/>
            <person name="Zhang X."/>
            <person name="Grigoriev I.V."/>
            <person name="Allen A.E."/>
            <person name="Bidle K."/>
            <person name="Borodovsky M."/>
            <person name="Bowler C."/>
            <person name="Brownlee C."/>
            <person name="Cock J.M."/>
            <person name="Elias M."/>
            <person name="Gladyshev V.N."/>
            <person name="Groth M."/>
            <person name="Guda C."/>
            <person name="Hadaegh A."/>
            <person name="Iglesias-Rodriguez M.D."/>
            <person name="Jenkins J."/>
            <person name="Jones B.M."/>
            <person name="Lawson T."/>
            <person name="Leese F."/>
            <person name="Lindquist E."/>
            <person name="Lobanov A."/>
            <person name="Lomsadze A."/>
            <person name="Malik S.B."/>
            <person name="Marsh M.E."/>
            <person name="Mackinder L."/>
            <person name="Mock T."/>
            <person name="Mueller-Roeber B."/>
            <person name="Pagarete A."/>
            <person name="Parker M."/>
            <person name="Probert I."/>
            <person name="Quesneville H."/>
            <person name="Raines C."/>
            <person name="Rensing S.A."/>
            <person name="Riano-Pachon D.M."/>
            <person name="Richier S."/>
            <person name="Rokitta S."/>
            <person name="Shiraiwa Y."/>
            <person name="Soanes D.M."/>
            <person name="van der Giezen M."/>
            <person name="Wahlund T.M."/>
            <person name="Williams B."/>
            <person name="Wilson W."/>
            <person name="Wolfe G."/>
            <person name="Wurch L.L."/>
        </authorList>
    </citation>
    <scope>NUCLEOTIDE SEQUENCE</scope>
</reference>